<accession>A0AAV0U5W6</accession>
<comment type="caution">
    <text evidence="1">The sequence shown here is derived from an EMBL/GenBank/DDBJ whole genome shotgun (WGS) entry which is preliminary data.</text>
</comment>
<sequence>MLTRAVPEPSLFHVAVRGFAMDKINPVEKRMLPEFLEAEDWFFELTTEAKKKLTSCGAATNVGSASLILAGEGKEVTVGGIALRPGSGICDECFIRGAFPEVGSKTADECLLHSLEMSMLNQSVQTHKARLGDSIQSLRSFTAGAVLKASVLDLVTLVEHVDPLVAKAAAHAAIGAVKRLHTMQVAPTTPQLETLVSIENNGAPGASGVKIESIPTLSGPAEMRDSSVSSLEGAAAAVANSAEVAGIGSTVKSEDIAADGDVAMEDASLSNATVEPVSKAGAGDKSNAVSVSKEMIAVIEEAANATTIALLATRSQEIADNIANGPVKGSCKPTVGETATSNGAEDAVVGCAGAGNHC</sequence>
<proteinExistence type="predicted"/>
<dbReference type="Proteomes" id="UP001162029">
    <property type="component" value="Unassembled WGS sequence"/>
</dbReference>
<organism evidence="1 2">
    <name type="scientific">Peronospora destructor</name>
    <dbReference type="NCBI Taxonomy" id="86335"/>
    <lineage>
        <taxon>Eukaryota</taxon>
        <taxon>Sar</taxon>
        <taxon>Stramenopiles</taxon>
        <taxon>Oomycota</taxon>
        <taxon>Peronosporomycetes</taxon>
        <taxon>Peronosporales</taxon>
        <taxon>Peronosporaceae</taxon>
        <taxon>Peronospora</taxon>
    </lineage>
</organism>
<reference evidence="1" key="1">
    <citation type="submission" date="2022-12" db="EMBL/GenBank/DDBJ databases">
        <authorList>
            <person name="Webb A."/>
        </authorList>
    </citation>
    <scope>NUCLEOTIDE SEQUENCE</scope>
    <source>
        <strain evidence="1">Pd1</strain>
    </source>
</reference>
<evidence type="ECO:0000313" key="1">
    <source>
        <dbReference type="EMBL" id="CAI5731295.1"/>
    </source>
</evidence>
<gene>
    <name evidence="1" type="ORF">PDE001_LOCUS4766</name>
</gene>
<evidence type="ECO:0000313" key="2">
    <source>
        <dbReference type="Proteomes" id="UP001162029"/>
    </source>
</evidence>
<dbReference type="AlphaFoldDB" id="A0AAV0U5W6"/>
<dbReference type="EMBL" id="CANTFM010000892">
    <property type="protein sequence ID" value="CAI5731295.1"/>
    <property type="molecule type" value="Genomic_DNA"/>
</dbReference>
<protein>
    <submittedName>
        <fullName evidence="1">Uncharacterized protein</fullName>
    </submittedName>
</protein>
<name>A0AAV0U5W6_9STRA</name>
<keyword evidence="2" id="KW-1185">Reference proteome</keyword>